<dbReference type="InterPro" id="IPR033985">
    <property type="entry name" value="SusD-like_N"/>
</dbReference>
<comment type="subcellular location">
    <subcellularLocation>
        <location evidence="1">Cell outer membrane</location>
    </subcellularLocation>
</comment>
<evidence type="ECO:0000256" key="5">
    <source>
        <dbReference type="ARBA" id="ARBA00023237"/>
    </source>
</evidence>
<sequence>MKTNIKYLFCMLAGLSLSSCDNYLDKVPIDQIGAEQFFNNGVNAQSAVTGAYRTLESSYYYGQAFILIPEFAAGHIRHYLSFPEFLEYTENRIRVDNPWSLNIWTASYTTINATNNIIERVPGIETDITEELRQQLIGEAKFIRALVYFNLVRSWGDVPLVLTPTQSSETAGLRVSRQPAANVYAQVIADLQDAATSLPEAYSTPEQSKGRATSWAAKALLAKVYLYQEDYAQAAQLAEEVIESGRFSLESDYSTIWVNENSNEAIFELQFNEQATNALVGVSNPVGATQFYASDLAYRLFEPTDRRRNFAINTVVDNGDTTFYIGKYRNVSPPTQNVPVLRLAELYLIHAEATARAAGSVSTAAYQSYKAVRDRAGLTTPAVATFTTVARFVEAIQQEKRLEMIFEAETWYDYVRTGLAQEELMQVPNANFYLFPIPQGERDLNPNLTQNAGY</sequence>
<protein>
    <submittedName>
        <fullName evidence="8">Tetratricopeptide (TPR) repeat protein</fullName>
    </submittedName>
</protein>
<dbReference type="GO" id="GO:0009279">
    <property type="term" value="C:cell outer membrane"/>
    <property type="evidence" value="ECO:0007669"/>
    <property type="project" value="UniProtKB-SubCell"/>
</dbReference>
<evidence type="ECO:0000259" key="6">
    <source>
        <dbReference type="Pfam" id="PF07980"/>
    </source>
</evidence>
<dbReference type="InterPro" id="IPR012944">
    <property type="entry name" value="SusD_RagB_dom"/>
</dbReference>
<evidence type="ECO:0000313" key="8">
    <source>
        <dbReference type="EMBL" id="MBB5284476.1"/>
    </source>
</evidence>
<organism evidence="8 9">
    <name type="scientific">Rhabdobacter roseus</name>
    <dbReference type="NCBI Taxonomy" id="1655419"/>
    <lineage>
        <taxon>Bacteria</taxon>
        <taxon>Pseudomonadati</taxon>
        <taxon>Bacteroidota</taxon>
        <taxon>Cytophagia</taxon>
        <taxon>Cytophagales</taxon>
        <taxon>Cytophagaceae</taxon>
        <taxon>Rhabdobacter</taxon>
    </lineage>
</organism>
<evidence type="ECO:0000256" key="4">
    <source>
        <dbReference type="ARBA" id="ARBA00023136"/>
    </source>
</evidence>
<dbReference type="PROSITE" id="PS51257">
    <property type="entry name" value="PROKAR_LIPOPROTEIN"/>
    <property type="match status" value="1"/>
</dbReference>
<dbReference type="AlphaFoldDB" id="A0A840TJU2"/>
<evidence type="ECO:0000256" key="3">
    <source>
        <dbReference type="ARBA" id="ARBA00022729"/>
    </source>
</evidence>
<dbReference type="Pfam" id="PF07980">
    <property type="entry name" value="SusD_RagB"/>
    <property type="match status" value="1"/>
</dbReference>
<comment type="similarity">
    <text evidence="2">Belongs to the SusD family.</text>
</comment>
<keyword evidence="4" id="KW-0472">Membrane</keyword>
<proteinExistence type="inferred from homology"/>
<dbReference type="Proteomes" id="UP000557307">
    <property type="component" value="Unassembled WGS sequence"/>
</dbReference>
<dbReference type="SUPFAM" id="SSF48452">
    <property type="entry name" value="TPR-like"/>
    <property type="match status" value="1"/>
</dbReference>
<dbReference type="EMBL" id="JACHGF010000003">
    <property type="protein sequence ID" value="MBB5284476.1"/>
    <property type="molecule type" value="Genomic_DNA"/>
</dbReference>
<dbReference type="InterPro" id="IPR011990">
    <property type="entry name" value="TPR-like_helical_dom_sf"/>
</dbReference>
<gene>
    <name evidence="8" type="ORF">HNQ92_002619</name>
</gene>
<keyword evidence="5" id="KW-0998">Cell outer membrane</keyword>
<dbReference type="CDD" id="cd08977">
    <property type="entry name" value="SusD"/>
    <property type="match status" value="1"/>
</dbReference>
<dbReference type="Gene3D" id="1.25.40.390">
    <property type="match status" value="1"/>
</dbReference>
<evidence type="ECO:0000256" key="1">
    <source>
        <dbReference type="ARBA" id="ARBA00004442"/>
    </source>
</evidence>
<dbReference type="Pfam" id="PF14322">
    <property type="entry name" value="SusD-like_3"/>
    <property type="match status" value="1"/>
</dbReference>
<evidence type="ECO:0000256" key="2">
    <source>
        <dbReference type="ARBA" id="ARBA00006275"/>
    </source>
</evidence>
<dbReference type="RefSeq" id="WP_184174411.1">
    <property type="nucleotide sequence ID" value="NZ_JACHGF010000003.1"/>
</dbReference>
<keyword evidence="9" id="KW-1185">Reference proteome</keyword>
<evidence type="ECO:0000313" key="9">
    <source>
        <dbReference type="Proteomes" id="UP000557307"/>
    </source>
</evidence>
<feature type="domain" description="SusD-like N-terminal" evidence="7">
    <location>
        <begin position="88"/>
        <end position="226"/>
    </location>
</feature>
<reference evidence="8 9" key="1">
    <citation type="submission" date="2020-08" db="EMBL/GenBank/DDBJ databases">
        <title>Genomic Encyclopedia of Type Strains, Phase IV (KMG-IV): sequencing the most valuable type-strain genomes for metagenomic binning, comparative biology and taxonomic classification.</title>
        <authorList>
            <person name="Goeker M."/>
        </authorList>
    </citation>
    <scope>NUCLEOTIDE SEQUENCE [LARGE SCALE GENOMIC DNA]</scope>
    <source>
        <strain evidence="8 9">DSM 105074</strain>
    </source>
</reference>
<feature type="domain" description="RagB/SusD" evidence="6">
    <location>
        <begin position="329"/>
        <end position="423"/>
    </location>
</feature>
<evidence type="ECO:0000259" key="7">
    <source>
        <dbReference type="Pfam" id="PF14322"/>
    </source>
</evidence>
<comment type="caution">
    <text evidence="8">The sequence shown here is derived from an EMBL/GenBank/DDBJ whole genome shotgun (WGS) entry which is preliminary data.</text>
</comment>
<keyword evidence="3" id="KW-0732">Signal</keyword>
<accession>A0A840TJU2</accession>
<name>A0A840TJU2_9BACT</name>